<protein>
    <recommendedName>
        <fullName evidence="2">DUF6536 domain-containing protein</fullName>
    </recommendedName>
</protein>
<dbReference type="Proteomes" id="UP000800038">
    <property type="component" value="Unassembled WGS sequence"/>
</dbReference>
<dbReference type="OrthoDB" id="5429634at2759"/>
<dbReference type="PANTHER" id="PTHR35395:SF1">
    <property type="entry name" value="DUF6536 DOMAIN-CONTAINING PROTEIN"/>
    <property type="match status" value="1"/>
</dbReference>
<gene>
    <name evidence="3" type="ORF">EJ02DRAFT_338180</name>
</gene>
<sequence length="106" mass="12093">WSTVLHLIINVFSTMVLAASNYTMQILHSPTREEIDSAHSRGQWLNIGLLSIRNLPYISGPCGSLSFVGYLLSQSHIDPTLFSQTQLSFLFCRVVFMHRDFQKSFQ</sequence>
<dbReference type="InterPro" id="IPR046623">
    <property type="entry name" value="DUF6536"/>
</dbReference>
<evidence type="ECO:0000313" key="3">
    <source>
        <dbReference type="EMBL" id="KAF1945579.1"/>
    </source>
</evidence>
<feature type="signal peptide" evidence="1">
    <location>
        <begin position="1"/>
        <end position="18"/>
    </location>
</feature>
<organism evidence="3 4">
    <name type="scientific">Clathrospora elynae</name>
    <dbReference type="NCBI Taxonomy" id="706981"/>
    <lineage>
        <taxon>Eukaryota</taxon>
        <taxon>Fungi</taxon>
        <taxon>Dikarya</taxon>
        <taxon>Ascomycota</taxon>
        <taxon>Pezizomycotina</taxon>
        <taxon>Dothideomycetes</taxon>
        <taxon>Pleosporomycetidae</taxon>
        <taxon>Pleosporales</taxon>
        <taxon>Diademaceae</taxon>
        <taxon>Clathrospora</taxon>
    </lineage>
</organism>
<keyword evidence="1" id="KW-0732">Signal</keyword>
<evidence type="ECO:0000256" key="1">
    <source>
        <dbReference type="SAM" id="SignalP"/>
    </source>
</evidence>
<dbReference type="AlphaFoldDB" id="A0A6A5T1L7"/>
<accession>A0A6A5T1L7</accession>
<dbReference type="EMBL" id="ML976008">
    <property type="protein sequence ID" value="KAF1945579.1"/>
    <property type="molecule type" value="Genomic_DNA"/>
</dbReference>
<keyword evidence="4" id="KW-1185">Reference proteome</keyword>
<name>A0A6A5T1L7_9PLEO</name>
<feature type="chain" id="PRO_5025466488" description="DUF6536 domain-containing protein" evidence="1">
    <location>
        <begin position="19"/>
        <end position="106"/>
    </location>
</feature>
<feature type="domain" description="DUF6536" evidence="2">
    <location>
        <begin position="1"/>
        <end position="61"/>
    </location>
</feature>
<reference evidence="3" key="1">
    <citation type="journal article" date="2020" name="Stud. Mycol.">
        <title>101 Dothideomycetes genomes: a test case for predicting lifestyles and emergence of pathogens.</title>
        <authorList>
            <person name="Haridas S."/>
            <person name="Albert R."/>
            <person name="Binder M."/>
            <person name="Bloem J."/>
            <person name="Labutti K."/>
            <person name="Salamov A."/>
            <person name="Andreopoulos B."/>
            <person name="Baker S."/>
            <person name="Barry K."/>
            <person name="Bills G."/>
            <person name="Bluhm B."/>
            <person name="Cannon C."/>
            <person name="Castanera R."/>
            <person name="Culley D."/>
            <person name="Daum C."/>
            <person name="Ezra D."/>
            <person name="Gonzalez J."/>
            <person name="Henrissat B."/>
            <person name="Kuo A."/>
            <person name="Liang C."/>
            <person name="Lipzen A."/>
            <person name="Lutzoni F."/>
            <person name="Magnuson J."/>
            <person name="Mondo S."/>
            <person name="Nolan M."/>
            <person name="Ohm R."/>
            <person name="Pangilinan J."/>
            <person name="Park H.-J."/>
            <person name="Ramirez L."/>
            <person name="Alfaro M."/>
            <person name="Sun H."/>
            <person name="Tritt A."/>
            <person name="Yoshinaga Y."/>
            <person name="Zwiers L.-H."/>
            <person name="Turgeon B."/>
            <person name="Goodwin S."/>
            <person name="Spatafora J."/>
            <person name="Crous P."/>
            <person name="Grigoriev I."/>
        </authorList>
    </citation>
    <scope>NUCLEOTIDE SEQUENCE</scope>
    <source>
        <strain evidence="3">CBS 161.51</strain>
    </source>
</reference>
<proteinExistence type="predicted"/>
<feature type="non-terminal residue" evidence="3">
    <location>
        <position position="1"/>
    </location>
</feature>
<dbReference type="PANTHER" id="PTHR35395">
    <property type="entry name" value="DUF6536 DOMAIN-CONTAINING PROTEIN"/>
    <property type="match status" value="1"/>
</dbReference>
<evidence type="ECO:0000259" key="2">
    <source>
        <dbReference type="Pfam" id="PF20163"/>
    </source>
</evidence>
<evidence type="ECO:0000313" key="4">
    <source>
        <dbReference type="Proteomes" id="UP000800038"/>
    </source>
</evidence>
<dbReference type="Pfam" id="PF20163">
    <property type="entry name" value="DUF6536"/>
    <property type="match status" value="1"/>
</dbReference>